<keyword evidence="2" id="KW-0813">Transport</keyword>
<name>A0A4P2VPW5_FLUSA</name>
<dbReference type="Proteomes" id="UP000291236">
    <property type="component" value="Chromosome"/>
</dbReference>
<evidence type="ECO:0000313" key="6">
    <source>
        <dbReference type="Proteomes" id="UP000291236"/>
    </source>
</evidence>
<dbReference type="InterPro" id="IPR000914">
    <property type="entry name" value="SBP_5_dom"/>
</dbReference>
<evidence type="ECO:0000256" key="2">
    <source>
        <dbReference type="ARBA" id="ARBA00022448"/>
    </source>
</evidence>
<accession>A0A4P2VPW5</accession>
<sequence length="539" mass="62737">MIRLKFRLIILLIFLALTLIAGLIYFTNKNKSNLYTAFAQTNNNEVISVNMSEFPQVPWGDDNSITVHVSETFSTAVHGTLANINYLRNIDKANETTLLKDYICDSKNCFATLKKGMRFHNGREVTAYDVEFSFLRQPLIKKFDFATSILNDLIDIENTAKNKINYILVNGIRYPSGIIKGIKVKDIYNIIFYFKRENNFFFQKASEGRIPIVPIEEFDDKYIHWKHFPVGFGKYKVVAADYKNYIFSLERFQNEENIPKYIKLIFTDMNIGDVKMSLEGPKHGFSPYDKKIIFPNISSNMGFIFNYQSELGNNPNFRKALSLALDREKIAHLSLHGEMTPEDQMLPNFGWHKEYRAKIDIQKQNVAEAKKLLERVPHHLWKNKIIAIPTFWANINSLDYILEVKRQLSKIGLNVEFLETDPNYTEFRENDPNAIFWSGFAFASDDPNRNFAFFYKSPIYVREYPNDRKFDELFLASTQYMSNGPLYTQKLSEYFTKNNIMVIVANTRMVVSYDTRKIASLGLQPNGSKLLLWEIKAHD</sequence>
<dbReference type="RefSeq" id="WP_130611748.1">
    <property type="nucleotide sequence ID" value="NZ_AP019368.1"/>
</dbReference>
<dbReference type="GO" id="GO:0015833">
    <property type="term" value="P:peptide transport"/>
    <property type="evidence" value="ECO:0007669"/>
    <property type="project" value="TreeGrafter"/>
</dbReference>
<proteinExistence type="inferred from homology"/>
<evidence type="ECO:0000313" key="5">
    <source>
        <dbReference type="EMBL" id="BBH54284.1"/>
    </source>
</evidence>
<evidence type="ECO:0000256" key="1">
    <source>
        <dbReference type="ARBA" id="ARBA00005695"/>
    </source>
</evidence>
<reference evidence="5 6" key="1">
    <citation type="submission" date="2018-12" db="EMBL/GenBank/DDBJ databases">
        <title>Rubrispira sanarue gen. nov., sp., nov., a member of the order Silvanigrellales, isolated from a brackish lake in Hamamatsu Japan.</title>
        <authorList>
            <person name="Maejima Y."/>
            <person name="Iino T."/>
            <person name="Muraguchi Y."/>
            <person name="Fukuda K."/>
            <person name="Nojiri H."/>
            <person name="Ohkuma M."/>
            <person name="Moriuchi R."/>
            <person name="Dohra H."/>
            <person name="Kimbara K."/>
            <person name="Shintani M."/>
        </authorList>
    </citation>
    <scope>NUCLEOTIDE SEQUENCE [LARGE SCALE GENOMIC DNA]</scope>
    <source>
        <strain evidence="5 6">RF1110005</strain>
    </source>
</reference>
<evidence type="ECO:0000256" key="3">
    <source>
        <dbReference type="ARBA" id="ARBA00022729"/>
    </source>
</evidence>
<dbReference type="PANTHER" id="PTHR30290:SF9">
    <property type="entry name" value="OLIGOPEPTIDE-BINDING PROTEIN APPA"/>
    <property type="match status" value="1"/>
</dbReference>
<dbReference type="SUPFAM" id="SSF53850">
    <property type="entry name" value="Periplasmic binding protein-like II"/>
    <property type="match status" value="1"/>
</dbReference>
<keyword evidence="3" id="KW-0732">Signal</keyword>
<dbReference type="EMBL" id="AP019368">
    <property type="protein sequence ID" value="BBH54284.1"/>
    <property type="molecule type" value="Genomic_DNA"/>
</dbReference>
<gene>
    <name evidence="5" type="ORF">JCM31447_27480</name>
</gene>
<protein>
    <recommendedName>
        <fullName evidence="4">Solute-binding protein family 5 domain-containing protein</fullName>
    </recommendedName>
</protein>
<dbReference type="GO" id="GO:1904680">
    <property type="term" value="F:peptide transmembrane transporter activity"/>
    <property type="evidence" value="ECO:0007669"/>
    <property type="project" value="TreeGrafter"/>
</dbReference>
<dbReference type="KEGG" id="sbf:JCM31447_27480"/>
<dbReference type="InterPro" id="IPR039424">
    <property type="entry name" value="SBP_5"/>
</dbReference>
<dbReference type="Gene3D" id="3.10.105.10">
    <property type="entry name" value="Dipeptide-binding Protein, Domain 3"/>
    <property type="match status" value="1"/>
</dbReference>
<dbReference type="Pfam" id="PF00496">
    <property type="entry name" value="SBP_bac_5"/>
    <property type="match status" value="1"/>
</dbReference>
<evidence type="ECO:0000259" key="4">
    <source>
        <dbReference type="Pfam" id="PF00496"/>
    </source>
</evidence>
<dbReference type="PANTHER" id="PTHR30290">
    <property type="entry name" value="PERIPLASMIC BINDING COMPONENT OF ABC TRANSPORTER"/>
    <property type="match status" value="1"/>
</dbReference>
<keyword evidence="6" id="KW-1185">Reference proteome</keyword>
<dbReference type="AlphaFoldDB" id="A0A4P2VPW5"/>
<dbReference type="Gene3D" id="3.40.190.10">
    <property type="entry name" value="Periplasmic binding protein-like II"/>
    <property type="match status" value="1"/>
</dbReference>
<comment type="similarity">
    <text evidence="1">Belongs to the bacterial solute-binding protein 5 family.</text>
</comment>
<feature type="domain" description="Solute-binding protein family 5" evidence="4">
    <location>
        <begin position="107"/>
        <end position="457"/>
    </location>
</feature>
<organism evidence="5 6">
    <name type="scientific">Fluviispira sanaruensis</name>
    <dbReference type="NCBI Taxonomy" id="2493639"/>
    <lineage>
        <taxon>Bacteria</taxon>
        <taxon>Pseudomonadati</taxon>
        <taxon>Bdellovibrionota</taxon>
        <taxon>Oligoflexia</taxon>
        <taxon>Silvanigrellales</taxon>
        <taxon>Silvanigrellaceae</taxon>
        <taxon>Fluviispira</taxon>
    </lineage>
</organism>
<dbReference type="OrthoDB" id="5290216at2"/>